<feature type="region of interest" description="Disordered" evidence="1">
    <location>
        <begin position="83"/>
        <end position="114"/>
    </location>
</feature>
<comment type="caution">
    <text evidence="3">The sequence shown here is derived from an EMBL/GenBank/DDBJ whole genome shotgun (WGS) entry which is preliminary data.</text>
</comment>
<keyword evidence="4" id="KW-1185">Reference proteome</keyword>
<dbReference type="PANTHER" id="PTHR35311">
    <property type="entry name" value="KINETOCHORE-ASSOCIATED PROTEIN KNL-2 HOMOLOG"/>
    <property type="match status" value="1"/>
</dbReference>
<evidence type="ECO:0000313" key="4">
    <source>
        <dbReference type="Proteomes" id="UP000593562"/>
    </source>
</evidence>
<dbReference type="InParanoid" id="A0A7J7CSY8"/>
<dbReference type="Pfam" id="PF09133">
    <property type="entry name" value="SANTA"/>
    <property type="match status" value="1"/>
</dbReference>
<proteinExistence type="predicted"/>
<dbReference type="Proteomes" id="UP000593562">
    <property type="component" value="Unassembled WGS sequence"/>
</dbReference>
<dbReference type="PANTHER" id="PTHR35311:SF9">
    <property type="entry name" value="KINETOCHORE-ASSOCIATED PROTEIN KNL-2 HOMOLOG"/>
    <property type="match status" value="1"/>
</dbReference>
<protein>
    <recommendedName>
        <fullName evidence="2">SANTA domain-containing protein</fullName>
    </recommendedName>
</protein>
<evidence type="ECO:0000256" key="1">
    <source>
        <dbReference type="SAM" id="MobiDB-lite"/>
    </source>
</evidence>
<accession>A0A7J7CSY8</accession>
<name>A0A7J7CSY8_TRIWF</name>
<feature type="compositionally biased region" description="Basic and acidic residues" evidence="1">
    <location>
        <begin position="91"/>
        <end position="109"/>
    </location>
</feature>
<dbReference type="EMBL" id="JAAARO010000013">
    <property type="protein sequence ID" value="KAF5737154.1"/>
    <property type="molecule type" value="Genomic_DNA"/>
</dbReference>
<gene>
    <name evidence="3" type="ORF">HS088_TW13G00032</name>
</gene>
<reference evidence="3 4" key="1">
    <citation type="journal article" date="2020" name="Nat. Commun.">
        <title>Genome of Tripterygium wilfordii and identification of cytochrome P450 involved in triptolide biosynthesis.</title>
        <authorList>
            <person name="Tu L."/>
            <person name="Su P."/>
            <person name="Zhang Z."/>
            <person name="Gao L."/>
            <person name="Wang J."/>
            <person name="Hu T."/>
            <person name="Zhou J."/>
            <person name="Zhang Y."/>
            <person name="Zhao Y."/>
            <person name="Liu Y."/>
            <person name="Song Y."/>
            <person name="Tong Y."/>
            <person name="Lu Y."/>
            <person name="Yang J."/>
            <person name="Xu C."/>
            <person name="Jia M."/>
            <person name="Peters R.J."/>
            <person name="Huang L."/>
            <person name="Gao W."/>
        </authorList>
    </citation>
    <scope>NUCLEOTIDE SEQUENCE [LARGE SCALE GENOMIC DNA]</scope>
    <source>
        <strain evidence="4">cv. XIE 37</strain>
        <tissue evidence="3">Leaf</tissue>
    </source>
</reference>
<dbReference type="AlphaFoldDB" id="A0A7J7CSY8"/>
<dbReference type="InterPro" id="IPR015216">
    <property type="entry name" value="SANTA"/>
</dbReference>
<dbReference type="InterPro" id="IPR053090">
    <property type="entry name" value="Centromere_KNL-2_homolog"/>
</dbReference>
<organism evidence="3 4">
    <name type="scientific">Tripterygium wilfordii</name>
    <name type="common">Thunder God vine</name>
    <dbReference type="NCBI Taxonomy" id="458696"/>
    <lineage>
        <taxon>Eukaryota</taxon>
        <taxon>Viridiplantae</taxon>
        <taxon>Streptophyta</taxon>
        <taxon>Embryophyta</taxon>
        <taxon>Tracheophyta</taxon>
        <taxon>Spermatophyta</taxon>
        <taxon>Magnoliopsida</taxon>
        <taxon>eudicotyledons</taxon>
        <taxon>Gunneridae</taxon>
        <taxon>Pentapetalae</taxon>
        <taxon>rosids</taxon>
        <taxon>fabids</taxon>
        <taxon>Celastrales</taxon>
        <taxon>Celastraceae</taxon>
        <taxon>Tripterygium</taxon>
    </lineage>
</organism>
<evidence type="ECO:0000313" key="3">
    <source>
        <dbReference type="EMBL" id="KAF5737154.1"/>
    </source>
</evidence>
<feature type="domain" description="SANTA" evidence="2">
    <location>
        <begin position="1"/>
        <end position="35"/>
    </location>
</feature>
<evidence type="ECO:0000259" key="2">
    <source>
        <dbReference type="Pfam" id="PF09133"/>
    </source>
</evidence>
<sequence length="199" mass="22327">MIQGFMNKLRTVENGFPSEVFSHFSFGFPTYWEEYAKKYLREESSKGIGFGNISTAEKVTTKPGCGIHCHCDSKFSDVNLEGTEQLTAPENRSKDKEKEDGRNATELKWSRKNAPLPKGPDGVILGINDNLCGVNDSNISDVFLGVIHESRSRSPAVGNRKIPEFSGNHIDTTMSVPMMQLRNSWKQREEPCIQMLHEG</sequence>